<reference evidence="2" key="1">
    <citation type="journal article" date="2019" name="Int. J. Syst. Evol. Microbiol.">
        <title>The Global Catalogue of Microorganisms (GCM) 10K type strain sequencing project: providing services to taxonomists for standard genome sequencing and annotation.</title>
        <authorList>
            <consortium name="The Broad Institute Genomics Platform"/>
            <consortium name="The Broad Institute Genome Sequencing Center for Infectious Disease"/>
            <person name="Wu L."/>
            <person name="Ma J."/>
        </authorList>
    </citation>
    <scope>NUCLEOTIDE SEQUENCE [LARGE SCALE GENOMIC DNA]</scope>
    <source>
        <strain evidence="2">JCM 31319</strain>
    </source>
</reference>
<name>A0ABW3SSG0_9BACT</name>
<organism evidence="1 2">
    <name type="scientific">Pontibacter rugosus</name>
    <dbReference type="NCBI Taxonomy" id="1745966"/>
    <lineage>
        <taxon>Bacteria</taxon>
        <taxon>Pseudomonadati</taxon>
        <taxon>Bacteroidota</taxon>
        <taxon>Cytophagia</taxon>
        <taxon>Cytophagales</taxon>
        <taxon>Hymenobacteraceae</taxon>
        <taxon>Pontibacter</taxon>
    </lineage>
</organism>
<protein>
    <submittedName>
        <fullName evidence="1">Uncharacterized protein</fullName>
    </submittedName>
</protein>
<accession>A0ABW3SSG0</accession>
<evidence type="ECO:0000313" key="2">
    <source>
        <dbReference type="Proteomes" id="UP001597094"/>
    </source>
</evidence>
<dbReference type="EMBL" id="JBHTLD010000093">
    <property type="protein sequence ID" value="MFD1186792.1"/>
    <property type="molecule type" value="Genomic_DNA"/>
</dbReference>
<gene>
    <name evidence="1" type="ORF">ACFQ2O_11290</name>
</gene>
<keyword evidence="2" id="KW-1185">Reference proteome</keyword>
<evidence type="ECO:0000313" key="1">
    <source>
        <dbReference type="EMBL" id="MFD1186792.1"/>
    </source>
</evidence>
<dbReference type="RefSeq" id="WP_377527434.1">
    <property type="nucleotide sequence ID" value="NZ_JBHTLD010000093.1"/>
</dbReference>
<sequence length="104" mass="12116">MPHYSPAILTSATNHLQKVFEVDNLPSHTIDALRYKLARVVLHLLHTDINRLLHLLYRIDVDEHRVKQAMVDADEETMAERIAYLIIEREVQKAQIRLRYSSGS</sequence>
<dbReference type="Proteomes" id="UP001597094">
    <property type="component" value="Unassembled WGS sequence"/>
</dbReference>
<proteinExistence type="predicted"/>
<comment type="caution">
    <text evidence="1">The sequence shown here is derived from an EMBL/GenBank/DDBJ whole genome shotgun (WGS) entry which is preliminary data.</text>
</comment>